<dbReference type="AlphaFoldDB" id="A0A069E804"/>
<dbReference type="PROSITE" id="PS01227">
    <property type="entry name" value="UPF0012"/>
    <property type="match status" value="1"/>
</dbReference>
<dbReference type="SUPFAM" id="SSF56317">
    <property type="entry name" value="Carbon-nitrogen hydrolase"/>
    <property type="match status" value="1"/>
</dbReference>
<dbReference type="InterPro" id="IPR003010">
    <property type="entry name" value="C-N_Hydrolase"/>
</dbReference>
<dbReference type="PATRIC" id="fig|1280949.3.peg.2213"/>
<dbReference type="PROSITE" id="PS50263">
    <property type="entry name" value="CN_HYDROLASE"/>
    <property type="match status" value="1"/>
</dbReference>
<gene>
    <name evidence="4" type="ORF">HAD_10815</name>
</gene>
<dbReference type="EMBL" id="ARYH01000001">
    <property type="protein sequence ID" value="KCZ86172.1"/>
    <property type="molecule type" value="Genomic_DNA"/>
</dbReference>
<dbReference type="Proteomes" id="UP000027446">
    <property type="component" value="Unassembled WGS sequence"/>
</dbReference>
<dbReference type="CDD" id="cd07197">
    <property type="entry name" value="nitrilase"/>
    <property type="match status" value="1"/>
</dbReference>
<dbReference type="STRING" id="1280949.HAD_10815"/>
<reference evidence="4 5" key="1">
    <citation type="journal article" date="2014" name="Antonie Van Leeuwenhoek">
        <title>Hyphomonas beringensis sp. nov. and Hyphomonas chukchiensis sp. nov., isolated from surface seawater of the Bering Sea and Chukchi Sea.</title>
        <authorList>
            <person name="Li C."/>
            <person name="Lai Q."/>
            <person name="Li G."/>
            <person name="Dong C."/>
            <person name="Wang J."/>
            <person name="Liao Y."/>
            <person name="Shao Z."/>
        </authorList>
    </citation>
    <scope>NUCLEOTIDE SEQUENCE [LARGE SCALE GENOMIC DNA]</scope>
    <source>
        <strain evidence="4 5">MHS-3</strain>
    </source>
</reference>
<dbReference type="InterPro" id="IPR036526">
    <property type="entry name" value="C-N_Hydrolase_sf"/>
</dbReference>
<feature type="region of interest" description="Disordered" evidence="2">
    <location>
        <begin position="282"/>
        <end position="306"/>
    </location>
</feature>
<keyword evidence="4" id="KW-0378">Hydrolase</keyword>
<evidence type="ECO:0000256" key="1">
    <source>
        <dbReference type="ARBA" id="ARBA00010613"/>
    </source>
</evidence>
<accession>A0A069E804</accession>
<protein>
    <submittedName>
        <fullName evidence="4">Carbon-nitrogen hydrolase</fullName>
    </submittedName>
</protein>
<dbReference type="PANTHER" id="PTHR23088:SF27">
    <property type="entry name" value="DEAMINATED GLUTATHIONE AMIDASE"/>
    <property type="match status" value="1"/>
</dbReference>
<comment type="similarity">
    <text evidence="1">Belongs to the carbon-nitrogen hydrolase superfamily. NIT1/NIT2 family.</text>
</comment>
<feature type="domain" description="CN hydrolase" evidence="3">
    <location>
        <begin position="1"/>
        <end position="227"/>
    </location>
</feature>
<comment type="caution">
    <text evidence="4">The sequence shown here is derived from an EMBL/GenBank/DDBJ whole genome shotgun (WGS) entry which is preliminary data.</text>
</comment>
<dbReference type="PANTHER" id="PTHR23088">
    <property type="entry name" value="NITRILASE-RELATED"/>
    <property type="match status" value="1"/>
</dbReference>
<proteinExistence type="inferred from homology"/>
<evidence type="ECO:0000256" key="2">
    <source>
        <dbReference type="SAM" id="MobiDB-lite"/>
    </source>
</evidence>
<evidence type="ECO:0000313" key="5">
    <source>
        <dbReference type="Proteomes" id="UP000027446"/>
    </source>
</evidence>
<dbReference type="InterPro" id="IPR001110">
    <property type="entry name" value="UPF0012_CS"/>
</dbReference>
<feature type="compositionally biased region" description="Polar residues" evidence="2">
    <location>
        <begin position="287"/>
        <end position="306"/>
    </location>
</feature>
<dbReference type="Gene3D" id="3.60.110.10">
    <property type="entry name" value="Carbon-nitrogen hydrolase"/>
    <property type="match status" value="1"/>
</dbReference>
<dbReference type="GO" id="GO:0016787">
    <property type="term" value="F:hydrolase activity"/>
    <property type="evidence" value="ECO:0007669"/>
    <property type="project" value="UniProtKB-KW"/>
</dbReference>
<evidence type="ECO:0000313" key="4">
    <source>
        <dbReference type="EMBL" id="KCZ86172.1"/>
    </source>
</evidence>
<organism evidence="4 5">
    <name type="scientific">Hyphomonas adhaerens MHS-3</name>
    <dbReference type="NCBI Taxonomy" id="1280949"/>
    <lineage>
        <taxon>Bacteria</taxon>
        <taxon>Pseudomonadati</taxon>
        <taxon>Pseudomonadota</taxon>
        <taxon>Alphaproteobacteria</taxon>
        <taxon>Hyphomonadales</taxon>
        <taxon>Hyphomonadaceae</taxon>
        <taxon>Hyphomonas</taxon>
    </lineage>
</organism>
<evidence type="ECO:0000259" key="3">
    <source>
        <dbReference type="PROSITE" id="PS50263"/>
    </source>
</evidence>
<dbReference type="eggNOG" id="COG0388">
    <property type="taxonomic scope" value="Bacteria"/>
</dbReference>
<dbReference type="Pfam" id="PF00795">
    <property type="entry name" value="CN_hydrolase"/>
    <property type="match status" value="1"/>
</dbReference>
<sequence length="306" mass="33028">MGVAAIQTAGEATGNLELIEQEVRSAARRFPWLSMIALGELAIHGASPEKAERAGGATEQRLQSLAAETSLWIIPGSLYEDRDGQVFNTTPIIDPTGQIIARYDKMFPFLPYEKGVASGNSYVVFDVPGAGKVAVAICYDIWFPELVRTLAAMGAEVIIVPTMTNTIDRDVELAIARANAAISQCFVVDLNVAGQQGNGRSVIYGPGGDLIYEAGAGREIMALELDLEQVRSARSRGWNGLGQVMKSFRDMPGRFPLHESVDARSEAMRDWGALEMPTRSIVPESAKLSQPSKTPRLTTTNNKGSV</sequence>
<name>A0A069E804_9PROT</name>
<keyword evidence="5" id="KW-1185">Reference proteome</keyword>